<feature type="region of interest" description="Disordered" evidence="2">
    <location>
        <begin position="61"/>
        <end position="95"/>
    </location>
</feature>
<evidence type="ECO:0000313" key="4">
    <source>
        <dbReference type="EMBL" id="KAF1987553.1"/>
    </source>
</evidence>
<dbReference type="InterPro" id="IPR021858">
    <property type="entry name" value="Fun_TF"/>
</dbReference>
<dbReference type="SUPFAM" id="SSF57701">
    <property type="entry name" value="Zn2/Cys6 DNA-binding domain"/>
    <property type="match status" value="1"/>
</dbReference>
<evidence type="ECO:0000256" key="1">
    <source>
        <dbReference type="ARBA" id="ARBA00023242"/>
    </source>
</evidence>
<gene>
    <name evidence="4" type="ORF">K402DRAFT_420352</name>
</gene>
<accession>A0A6G1H2V2</accession>
<organism evidence="4 5">
    <name type="scientific">Aulographum hederae CBS 113979</name>
    <dbReference type="NCBI Taxonomy" id="1176131"/>
    <lineage>
        <taxon>Eukaryota</taxon>
        <taxon>Fungi</taxon>
        <taxon>Dikarya</taxon>
        <taxon>Ascomycota</taxon>
        <taxon>Pezizomycotina</taxon>
        <taxon>Dothideomycetes</taxon>
        <taxon>Pleosporomycetidae</taxon>
        <taxon>Aulographales</taxon>
        <taxon>Aulographaceae</taxon>
    </lineage>
</organism>
<keyword evidence="1" id="KW-0539">Nucleus</keyword>
<reference evidence="4" key="1">
    <citation type="journal article" date="2020" name="Stud. Mycol.">
        <title>101 Dothideomycetes genomes: a test case for predicting lifestyles and emergence of pathogens.</title>
        <authorList>
            <person name="Haridas S."/>
            <person name="Albert R."/>
            <person name="Binder M."/>
            <person name="Bloem J."/>
            <person name="Labutti K."/>
            <person name="Salamov A."/>
            <person name="Andreopoulos B."/>
            <person name="Baker S."/>
            <person name="Barry K."/>
            <person name="Bills G."/>
            <person name="Bluhm B."/>
            <person name="Cannon C."/>
            <person name="Castanera R."/>
            <person name="Culley D."/>
            <person name="Daum C."/>
            <person name="Ezra D."/>
            <person name="Gonzalez J."/>
            <person name="Henrissat B."/>
            <person name="Kuo A."/>
            <person name="Liang C."/>
            <person name="Lipzen A."/>
            <person name="Lutzoni F."/>
            <person name="Magnuson J."/>
            <person name="Mondo S."/>
            <person name="Nolan M."/>
            <person name="Ohm R."/>
            <person name="Pangilinan J."/>
            <person name="Park H.-J."/>
            <person name="Ramirez L."/>
            <person name="Alfaro M."/>
            <person name="Sun H."/>
            <person name="Tritt A."/>
            <person name="Yoshinaga Y."/>
            <person name="Zwiers L.-H."/>
            <person name="Turgeon B."/>
            <person name="Goodwin S."/>
            <person name="Spatafora J."/>
            <person name="Crous P."/>
            <person name="Grigoriev I."/>
        </authorList>
    </citation>
    <scope>NUCLEOTIDE SEQUENCE</scope>
    <source>
        <strain evidence="4">CBS 113979</strain>
    </source>
</reference>
<keyword evidence="5" id="KW-1185">Reference proteome</keyword>
<dbReference type="SMART" id="SM00066">
    <property type="entry name" value="GAL4"/>
    <property type="match status" value="1"/>
</dbReference>
<dbReference type="GO" id="GO:0000981">
    <property type="term" value="F:DNA-binding transcription factor activity, RNA polymerase II-specific"/>
    <property type="evidence" value="ECO:0007669"/>
    <property type="project" value="InterPro"/>
</dbReference>
<dbReference type="GO" id="GO:0008270">
    <property type="term" value="F:zinc ion binding"/>
    <property type="evidence" value="ECO:0007669"/>
    <property type="project" value="InterPro"/>
</dbReference>
<dbReference type="PROSITE" id="PS00463">
    <property type="entry name" value="ZN2_CY6_FUNGAL_1"/>
    <property type="match status" value="1"/>
</dbReference>
<feature type="compositionally biased region" description="Low complexity" evidence="2">
    <location>
        <begin position="82"/>
        <end position="93"/>
    </location>
</feature>
<dbReference type="InterPro" id="IPR001138">
    <property type="entry name" value="Zn2Cys6_DnaBD"/>
</dbReference>
<evidence type="ECO:0000259" key="3">
    <source>
        <dbReference type="PROSITE" id="PS50048"/>
    </source>
</evidence>
<evidence type="ECO:0000313" key="5">
    <source>
        <dbReference type="Proteomes" id="UP000800041"/>
    </source>
</evidence>
<feature type="compositionally biased region" description="Basic and acidic residues" evidence="2">
    <location>
        <begin position="61"/>
        <end position="70"/>
    </location>
</feature>
<dbReference type="Pfam" id="PF00172">
    <property type="entry name" value="Zn_clus"/>
    <property type="match status" value="1"/>
</dbReference>
<feature type="domain" description="Zn(2)-C6 fungal-type" evidence="3">
    <location>
        <begin position="10"/>
        <end position="39"/>
    </location>
</feature>
<dbReference type="AlphaFoldDB" id="A0A6G1H2V2"/>
<sequence>MVFCGKPSKGCAECRSRKTKCDQTQPSCGQCRRSSRVCSGYRDFGTLLFRDQTEEVARKIKQKGFREENRPPSLKLTKRDSSSISPSTRPSAPEDYTLNNLSRLRLVTPVREQAINYFFRNYVASDDKFQTGYLDRILGTFRDDDRANSILYEVSECIGMAALSSRYSDTALMTMATTKHGAVLRRTALLLQNTDKATLDQTVVTVILLALYETVSCDRPQSMRAWVKHIEGATALVVARGKQQLQSELGRWIVSYVTLQAIIDSLQRRKLVPPCLLELGDIPDRTSIQEAQGRLFAILVKLAALRELEDQSDNICAIFLQAQAIEAELVQWPTNLPAEYLYTAVMVDPADLESKRTQTFSGHYHVYSSFWISSIWNTYRCAHMLIVESTMRCRLRTLPLVTFSPCPTLVTCLQNMDWRNIPDEVWSAACATDALLQLRCAQMERLAEDLCASIPFHFEAMEGGWTNLPRSAMGHGLLWPLYVAATMINVRPAMRAWVISQLNRLADLDIRQALALADVFRVKKEITLWDRDDVVGVDGDEQW</sequence>
<dbReference type="InterPro" id="IPR036864">
    <property type="entry name" value="Zn2-C6_fun-type_DNA-bd_sf"/>
</dbReference>
<protein>
    <recommendedName>
        <fullName evidence="3">Zn(2)-C6 fungal-type domain-containing protein</fullName>
    </recommendedName>
</protein>
<proteinExistence type="predicted"/>
<dbReference type="OrthoDB" id="2991872at2759"/>
<dbReference type="Gene3D" id="4.10.240.10">
    <property type="entry name" value="Zn(2)-C6 fungal-type DNA-binding domain"/>
    <property type="match status" value="1"/>
</dbReference>
<evidence type="ECO:0000256" key="2">
    <source>
        <dbReference type="SAM" id="MobiDB-lite"/>
    </source>
</evidence>
<dbReference type="Proteomes" id="UP000800041">
    <property type="component" value="Unassembled WGS sequence"/>
</dbReference>
<dbReference type="Pfam" id="PF11951">
    <property type="entry name" value="Fungal_trans_2"/>
    <property type="match status" value="1"/>
</dbReference>
<name>A0A6G1H2V2_9PEZI</name>
<dbReference type="EMBL" id="ML977152">
    <property type="protein sequence ID" value="KAF1987553.1"/>
    <property type="molecule type" value="Genomic_DNA"/>
</dbReference>
<dbReference type="InterPro" id="IPR053175">
    <property type="entry name" value="DHMBA_Reg_Transcription_Factor"/>
</dbReference>
<dbReference type="PROSITE" id="PS50048">
    <property type="entry name" value="ZN2_CY6_FUNGAL_2"/>
    <property type="match status" value="1"/>
</dbReference>
<dbReference type="CDD" id="cd00067">
    <property type="entry name" value="GAL4"/>
    <property type="match status" value="1"/>
</dbReference>
<dbReference type="PANTHER" id="PTHR38791">
    <property type="entry name" value="ZN(II)2CYS6 TRANSCRIPTION FACTOR (EUROFUNG)-RELATED-RELATED"/>
    <property type="match status" value="1"/>
</dbReference>